<sequence>MTKPIKPVFGKQKQTAKTTLKKTKSAPKIRKEPKKPTKKTAKKPLIVTPPRQKGPLTDEQFDGYEDDIEDLEIFKVHGFSMKDLGVNNSTIDAIETEEIQGELDEDGNFIDFPDDPEEENKIIKEPPKPPIAEPKKPDFAKPGKKTTKPKRSKRKAPEPDADADVKQEYDPDAPPSTKQKVRKRQSKPRTKRPDTYKERIKMAIRNCGGSSAVHMIYKFMEEKWPEDYVADKRQQWQNSIRHNLSLHKKDFRRIHKNGRQEWAVVEEEGRLSAVPTEEDESTARRSRKKKNQQKQIESLKPQKTDLRIPLNKQLLEAHKKGSREVVLVSQRDAIILCTFYQYFFYELGNTAAWMQRLTFQAIEEDERPRRLCPGVVPIPTSELIANTLAHAKTNEIEEEKKKQELQKQINEEASSPEPEVSSNSDSIESTSPKPVLIEPMKIVQEQSNSTEPTKLVSSNLTPAKLLASRFKDAFNKTVKDGKTITPAKPSVPKQPENTKQSEDKPAPKKPVFGRARRPVFKSPFIKKE</sequence>
<dbReference type="Gene3D" id="1.10.10.10">
    <property type="entry name" value="Winged helix-like DNA-binding domain superfamily/Winged helix DNA-binding domain"/>
    <property type="match status" value="1"/>
</dbReference>
<dbReference type="InterPro" id="IPR001766">
    <property type="entry name" value="Fork_head_dom"/>
</dbReference>
<organism evidence="5 6">
    <name type="scientific">Oikopleura dioica</name>
    <name type="common">Tunicate</name>
    <dbReference type="NCBI Taxonomy" id="34765"/>
    <lineage>
        <taxon>Eukaryota</taxon>
        <taxon>Metazoa</taxon>
        <taxon>Chordata</taxon>
        <taxon>Tunicata</taxon>
        <taxon>Appendicularia</taxon>
        <taxon>Copelata</taxon>
        <taxon>Oikopleuridae</taxon>
        <taxon>Oikopleura</taxon>
    </lineage>
</organism>
<dbReference type="SMART" id="SM00339">
    <property type="entry name" value="FH"/>
    <property type="match status" value="1"/>
</dbReference>
<dbReference type="EMBL" id="OU015566">
    <property type="protein sequence ID" value="CAG5105942.1"/>
    <property type="molecule type" value="Genomic_DNA"/>
</dbReference>
<keyword evidence="1 2" id="KW-0238">DNA-binding</keyword>
<feature type="compositionally biased region" description="Basic and acidic residues" evidence="3">
    <location>
        <begin position="394"/>
        <end position="405"/>
    </location>
</feature>
<feature type="region of interest" description="Disordered" evidence="3">
    <location>
        <begin position="394"/>
        <end position="434"/>
    </location>
</feature>
<dbReference type="Proteomes" id="UP001158576">
    <property type="component" value="Chromosome 1"/>
</dbReference>
<accession>A0ABN7SRJ6</accession>
<protein>
    <submittedName>
        <fullName evidence="5">Oidioi.mRNA.OKI2018_I69.chr1.g2593.t1.cds</fullName>
    </submittedName>
</protein>
<feature type="compositionally biased region" description="Basic and acidic residues" evidence="3">
    <location>
        <begin position="155"/>
        <end position="169"/>
    </location>
</feature>
<evidence type="ECO:0000256" key="1">
    <source>
        <dbReference type="ARBA" id="ARBA00023125"/>
    </source>
</evidence>
<feature type="region of interest" description="Disordered" evidence="3">
    <location>
        <begin position="97"/>
        <end position="197"/>
    </location>
</feature>
<feature type="region of interest" description="Disordered" evidence="3">
    <location>
        <begin position="1"/>
        <end position="61"/>
    </location>
</feature>
<feature type="compositionally biased region" description="Acidic residues" evidence="3">
    <location>
        <begin position="97"/>
        <end position="118"/>
    </location>
</feature>
<evidence type="ECO:0000313" key="5">
    <source>
        <dbReference type="EMBL" id="CAG5105942.1"/>
    </source>
</evidence>
<feature type="compositionally biased region" description="Low complexity" evidence="3">
    <location>
        <begin position="406"/>
        <end position="426"/>
    </location>
</feature>
<dbReference type="SUPFAM" id="SSF46785">
    <property type="entry name" value="Winged helix' DNA-binding domain"/>
    <property type="match status" value="1"/>
</dbReference>
<keyword evidence="6" id="KW-1185">Reference proteome</keyword>
<evidence type="ECO:0000256" key="3">
    <source>
        <dbReference type="SAM" id="MobiDB-lite"/>
    </source>
</evidence>
<gene>
    <name evidence="5" type="ORF">OKIOD_LOCUS11358</name>
</gene>
<name>A0ABN7SRJ6_OIKDI</name>
<keyword evidence="2" id="KW-0539">Nucleus</keyword>
<feature type="compositionally biased region" description="Basic residues" evidence="3">
    <location>
        <begin position="142"/>
        <end position="154"/>
    </location>
</feature>
<feature type="domain" description="Fork-head" evidence="4">
    <location>
        <begin position="191"/>
        <end position="288"/>
    </location>
</feature>
<proteinExistence type="predicted"/>
<dbReference type="Pfam" id="PF00250">
    <property type="entry name" value="Forkhead"/>
    <property type="match status" value="1"/>
</dbReference>
<feature type="DNA-binding region" description="Fork-head" evidence="2">
    <location>
        <begin position="191"/>
        <end position="288"/>
    </location>
</feature>
<dbReference type="InterPro" id="IPR036388">
    <property type="entry name" value="WH-like_DNA-bd_sf"/>
</dbReference>
<dbReference type="InterPro" id="IPR030456">
    <property type="entry name" value="TF_fork_head_CS_2"/>
</dbReference>
<feature type="compositionally biased region" description="Basic and acidic residues" evidence="3">
    <location>
        <begin position="119"/>
        <end position="141"/>
    </location>
</feature>
<evidence type="ECO:0000259" key="4">
    <source>
        <dbReference type="PROSITE" id="PS50039"/>
    </source>
</evidence>
<feature type="compositionally biased region" description="Basic residues" evidence="3">
    <location>
        <begin position="19"/>
        <end position="42"/>
    </location>
</feature>
<dbReference type="PROSITE" id="PS50039">
    <property type="entry name" value="FORK_HEAD_3"/>
    <property type="match status" value="1"/>
</dbReference>
<feature type="region of interest" description="Disordered" evidence="3">
    <location>
        <begin position="475"/>
        <end position="528"/>
    </location>
</feature>
<dbReference type="InterPro" id="IPR036390">
    <property type="entry name" value="WH_DNA-bd_sf"/>
</dbReference>
<comment type="subcellular location">
    <subcellularLocation>
        <location evidence="2">Nucleus</location>
    </subcellularLocation>
</comment>
<dbReference type="PROSITE" id="PS00658">
    <property type="entry name" value="FORK_HEAD_2"/>
    <property type="match status" value="1"/>
</dbReference>
<evidence type="ECO:0000256" key="2">
    <source>
        <dbReference type="PROSITE-ProRule" id="PRU00089"/>
    </source>
</evidence>
<reference evidence="5 6" key="1">
    <citation type="submission" date="2021-04" db="EMBL/GenBank/DDBJ databases">
        <authorList>
            <person name="Bliznina A."/>
        </authorList>
    </citation>
    <scope>NUCLEOTIDE SEQUENCE [LARGE SCALE GENOMIC DNA]</scope>
</reference>
<feature type="region of interest" description="Disordered" evidence="3">
    <location>
        <begin position="273"/>
        <end position="302"/>
    </location>
</feature>
<feature type="compositionally biased region" description="Basic residues" evidence="3">
    <location>
        <begin position="179"/>
        <end position="190"/>
    </location>
</feature>
<evidence type="ECO:0000313" key="6">
    <source>
        <dbReference type="Proteomes" id="UP001158576"/>
    </source>
</evidence>